<dbReference type="RefSeq" id="XP_009498066.1">
    <property type="nucleotide sequence ID" value="XM_009499791.1"/>
</dbReference>
<dbReference type="AlphaFoldDB" id="A0A058YZW1"/>
<evidence type="ECO:0008006" key="8">
    <source>
        <dbReference type="Google" id="ProtNLM"/>
    </source>
</evidence>
<dbReference type="GO" id="GO:0005783">
    <property type="term" value="C:endoplasmic reticulum"/>
    <property type="evidence" value="ECO:0007669"/>
    <property type="project" value="TreeGrafter"/>
</dbReference>
<feature type="transmembrane region" description="Helical" evidence="5">
    <location>
        <begin position="455"/>
        <end position="474"/>
    </location>
</feature>
<reference evidence="6" key="1">
    <citation type="submission" date="2013-04" db="EMBL/GenBank/DDBJ databases">
        <title>The Genome Sequence of Fonticula alba ATCC 38817.</title>
        <authorList>
            <consortium name="The Broad Institute Genomics Platform"/>
            <person name="Russ C."/>
            <person name="Cuomo C."/>
            <person name="Burger G."/>
            <person name="Gray M.W."/>
            <person name="Holland P.W.H."/>
            <person name="King N."/>
            <person name="Lang F.B.F."/>
            <person name="Roger A.J."/>
            <person name="Ruiz-Trillo I."/>
            <person name="Brown M."/>
            <person name="Walker B."/>
            <person name="Young S."/>
            <person name="Zeng Q."/>
            <person name="Gargeya S."/>
            <person name="Fitzgerald M."/>
            <person name="Haas B."/>
            <person name="Abouelleil A."/>
            <person name="Allen A.W."/>
            <person name="Alvarado L."/>
            <person name="Arachchi H.M."/>
            <person name="Berlin A.M."/>
            <person name="Chapman S.B."/>
            <person name="Gainer-Dewar J."/>
            <person name="Goldberg J."/>
            <person name="Griggs A."/>
            <person name="Gujja S."/>
            <person name="Hansen M."/>
            <person name="Howarth C."/>
            <person name="Imamovic A."/>
            <person name="Ireland A."/>
            <person name="Larimer J."/>
            <person name="McCowan C."/>
            <person name="Murphy C."/>
            <person name="Pearson M."/>
            <person name="Poon T.W."/>
            <person name="Priest M."/>
            <person name="Roberts A."/>
            <person name="Saif S."/>
            <person name="Shea T."/>
            <person name="Sisk P."/>
            <person name="Sykes S."/>
            <person name="Wortman J."/>
            <person name="Nusbaum C."/>
            <person name="Birren B."/>
        </authorList>
    </citation>
    <scope>NUCLEOTIDE SEQUENCE [LARGE SCALE GENOMIC DNA]</scope>
    <source>
        <strain evidence="6">ATCC 38817</strain>
    </source>
</reference>
<feature type="transmembrane region" description="Helical" evidence="5">
    <location>
        <begin position="59"/>
        <end position="77"/>
    </location>
</feature>
<dbReference type="Proteomes" id="UP000030693">
    <property type="component" value="Unassembled WGS sequence"/>
</dbReference>
<feature type="transmembrane region" description="Helical" evidence="5">
    <location>
        <begin position="247"/>
        <end position="265"/>
    </location>
</feature>
<protein>
    <recommendedName>
        <fullName evidence="8">GPI-anchored wall transfer protein</fullName>
    </recommendedName>
</protein>
<feature type="transmembrane region" description="Helical" evidence="5">
    <location>
        <begin position="27"/>
        <end position="47"/>
    </location>
</feature>
<keyword evidence="7" id="KW-1185">Reference proteome</keyword>
<dbReference type="STRING" id="691883.A0A058YZW1"/>
<keyword evidence="2 5" id="KW-0812">Transmembrane</keyword>
<dbReference type="EMBL" id="KB932217">
    <property type="protein sequence ID" value="KCV67505.1"/>
    <property type="molecule type" value="Genomic_DNA"/>
</dbReference>
<gene>
    <name evidence="6" type="ORF">H696_06025</name>
</gene>
<evidence type="ECO:0000256" key="1">
    <source>
        <dbReference type="ARBA" id="ARBA00004141"/>
    </source>
</evidence>
<organism evidence="6">
    <name type="scientific">Fonticula alba</name>
    <name type="common">Slime mold</name>
    <dbReference type="NCBI Taxonomy" id="691883"/>
    <lineage>
        <taxon>Eukaryota</taxon>
        <taxon>Rotosphaerida</taxon>
        <taxon>Fonticulaceae</taxon>
        <taxon>Fonticula</taxon>
    </lineage>
</organism>
<feature type="transmembrane region" description="Helical" evidence="5">
    <location>
        <begin position="318"/>
        <end position="339"/>
    </location>
</feature>
<evidence type="ECO:0000313" key="7">
    <source>
        <dbReference type="Proteomes" id="UP000030693"/>
    </source>
</evidence>
<dbReference type="OrthoDB" id="15270at2759"/>
<feature type="transmembrane region" description="Helical" evidence="5">
    <location>
        <begin position="389"/>
        <end position="408"/>
    </location>
</feature>
<dbReference type="GO" id="GO:0016020">
    <property type="term" value="C:membrane"/>
    <property type="evidence" value="ECO:0007669"/>
    <property type="project" value="UniProtKB-SubCell"/>
</dbReference>
<name>A0A058YZW1_FONAL</name>
<dbReference type="GeneID" id="20530750"/>
<feature type="transmembrane region" description="Helical" evidence="5">
    <location>
        <begin position="135"/>
        <end position="153"/>
    </location>
</feature>
<feature type="transmembrane region" description="Helical" evidence="5">
    <location>
        <begin position="208"/>
        <end position="227"/>
    </location>
</feature>
<dbReference type="GO" id="GO:0032216">
    <property type="term" value="F:glucosaminyl-phosphatidylinositol O-acyltransferase activity"/>
    <property type="evidence" value="ECO:0007669"/>
    <property type="project" value="TreeGrafter"/>
</dbReference>
<evidence type="ECO:0000256" key="4">
    <source>
        <dbReference type="ARBA" id="ARBA00023136"/>
    </source>
</evidence>
<dbReference type="GO" id="GO:0072659">
    <property type="term" value="P:protein localization to plasma membrane"/>
    <property type="evidence" value="ECO:0007669"/>
    <property type="project" value="TreeGrafter"/>
</dbReference>
<feature type="transmembrane region" description="Helical" evidence="5">
    <location>
        <begin position="165"/>
        <end position="187"/>
    </location>
</feature>
<dbReference type="eggNOG" id="KOG0411">
    <property type="taxonomic scope" value="Eukaryota"/>
</dbReference>
<sequence length="485" mass="51263">MAGADSRHDYRQAQEAWVTGHTGSSTAVALAHSLLVVVLSAVVARLAAASLDRRQAGTYTRHLGLELVLSAGPMWLALCWPEWNATALAALGALGLALLADNAGAVFGRPTPEADAARLQALNHPRKLALSHLRAGLLLSTCIAILAVDYAIFPRSFAKTENYGISVMDAGVGCFVFIGAVSSARWARLDQEHDAPAGVPLARRLGDLLRAVWSAWPLLLLGFGRLLAVRSTGYQEHASEYGRHWNFFFTLGAVPALVTLATAVCRPGRFVWLLAGLLPVWQWLLTGSPGPAAELAITGGLPAPEWVPWVVGQNREGLVSLAGYLAMALAGARAAVALFTPRPSVAAWRRVALDLLGASALCWAGYFLLSEVLGLDPSRRVANPAYALWIVAAMLLAVGALLLAETVLPAPGGSTAGGPLARALTRNQLALFLAANVSTGLVNLTTRTLDASPAVGRLAMLAYTAWLLGLAVLLDRGLDVTLRWW</sequence>
<feature type="transmembrane region" description="Helical" evidence="5">
    <location>
        <begin position="83"/>
        <end position="100"/>
    </location>
</feature>
<dbReference type="OMA" id="DLCFAME"/>
<evidence type="ECO:0000256" key="2">
    <source>
        <dbReference type="ARBA" id="ARBA00022692"/>
    </source>
</evidence>
<feature type="transmembrane region" description="Helical" evidence="5">
    <location>
        <begin position="351"/>
        <end position="369"/>
    </location>
</feature>
<dbReference type="GO" id="GO:0006506">
    <property type="term" value="P:GPI anchor biosynthetic process"/>
    <property type="evidence" value="ECO:0007669"/>
    <property type="project" value="InterPro"/>
</dbReference>
<comment type="subcellular location">
    <subcellularLocation>
        <location evidence="1">Membrane</location>
        <topology evidence="1">Multi-pass membrane protein</topology>
    </subcellularLocation>
</comment>
<evidence type="ECO:0000256" key="3">
    <source>
        <dbReference type="ARBA" id="ARBA00022989"/>
    </source>
</evidence>
<proteinExistence type="predicted"/>
<accession>A0A058YZW1</accession>
<dbReference type="PANTHER" id="PTHR20661">
    <property type="entry name" value="PHOSPHATIDYLINOSITOL-GLYCAN BIOSYNTHESIS CLASS W PROTEIN"/>
    <property type="match status" value="1"/>
</dbReference>
<keyword evidence="3 5" id="KW-1133">Transmembrane helix</keyword>
<dbReference type="Pfam" id="PF06423">
    <property type="entry name" value="GWT1"/>
    <property type="match status" value="1"/>
</dbReference>
<dbReference type="PANTHER" id="PTHR20661:SF0">
    <property type="entry name" value="PHOSPHATIDYLINOSITOL-GLYCAN BIOSYNTHESIS CLASS W PROTEIN"/>
    <property type="match status" value="1"/>
</dbReference>
<keyword evidence="4 5" id="KW-0472">Membrane</keyword>
<evidence type="ECO:0000313" key="6">
    <source>
        <dbReference type="EMBL" id="KCV67505.1"/>
    </source>
</evidence>
<dbReference type="InterPro" id="IPR009447">
    <property type="entry name" value="PIGW/GWT1"/>
</dbReference>
<evidence type="ECO:0000256" key="5">
    <source>
        <dbReference type="SAM" id="Phobius"/>
    </source>
</evidence>